<protein>
    <submittedName>
        <fullName evidence="2">BA75_04302T0</fullName>
    </submittedName>
</protein>
<gene>
    <name evidence="2" type="ORF">ATY40_BA7504302</name>
</gene>
<feature type="region of interest" description="Disordered" evidence="1">
    <location>
        <begin position="203"/>
        <end position="235"/>
    </location>
</feature>
<dbReference type="OrthoDB" id="10253329at2759"/>
<dbReference type="Proteomes" id="UP000094565">
    <property type="component" value="Chromosome 3"/>
</dbReference>
<accession>A0A1B2JH83</accession>
<name>A0A1B2JH83_PICPA</name>
<feature type="compositionally biased region" description="Polar residues" evidence="1">
    <location>
        <begin position="203"/>
        <end position="216"/>
    </location>
</feature>
<keyword evidence="3" id="KW-1185">Reference proteome</keyword>
<dbReference type="AlphaFoldDB" id="A0A1B2JH83"/>
<dbReference type="EMBL" id="CP014586">
    <property type="protein sequence ID" value="ANZ77168.1"/>
    <property type="molecule type" value="Genomic_DNA"/>
</dbReference>
<reference evidence="2 3" key="1">
    <citation type="submission" date="2016-02" db="EMBL/GenBank/DDBJ databases">
        <title>Comparative genomic and transcriptomic foundation for Pichia pastoris.</title>
        <authorList>
            <person name="Love K.R."/>
            <person name="Shah K.A."/>
            <person name="Whittaker C.A."/>
            <person name="Wu J."/>
            <person name="Bartlett M.C."/>
            <person name="Ma D."/>
            <person name="Leeson R.L."/>
            <person name="Priest M."/>
            <person name="Young S.K."/>
            <person name="Love J.C."/>
        </authorList>
    </citation>
    <scope>NUCLEOTIDE SEQUENCE [LARGE SCALE GENOMIC DNA]</scope>
    <source>
        <strain evidence="2 3">ATCC 28485</strain>
    </source>
</reference>
<evidence type="ECO:0000313" key="3">
    <source>
        <dbReference type="Proteomes" id="UP000094565"/>
    </source>
</evidence>
<feature type="compositionally biased region" description="Basic and acidic residues" evidence="1">
    <location>
        <begin position="224"/>
        <end position="235"/>
    </location>
</feature>
<organism evidence="2 3">
    <name type="scientific">Komagataella pastoris</name>
    <name type="common">Yeast</name>
    <name type="synonym">Pichia pastoris</name>
    <dbReference type="NCBI Taxonomy" id="4922"/>
    <lineage>
        <taxon>Eukaryota</taxon>
        <taxon>Fungi</taxon>
        <taxon>Dikarya</taxon>
        <taxon>Ascomycota</taxon>
        <taxon>Saccharomycotina</taxon>
        <taxon>Pichiomycetes</taxon>
        <taxon>Pichiales</taxon>
        <taxon>Pichiaceae</taxon>
        <taxon>Komagataella</taxon>
    </lineage>
</organism>
<evidence type="ECO:0000313" key="2">
    <source>
        <dbReference type="EMBL" id="ANZ77168.1"/>
    </source>
</evidence>
<feature type="region of interest" description="Disordered" evidence="1">
    <location>
        <begin position="142"/>
        <end position="165"/>
    </location>
</feature>
<feature type="region of interest" description="Disordered" evidence="1">
    <location>
        <begin position="1"/>
        <end position="35"/>
    </location>
</feature>
<evidence type="ECO:0000256" key="1">
    <source>
        <dbReference type="SAM" id="MobiDB-lite"/>
    </source>
</evidence>
<proteinExistence type="predicted"/>
<sequence length="414" mass="46955">MNTPQQNRPVASGTPGSLKGPRRRKPRSSGKGPSKLQQINRLIKQFPPLTINGIAVTGLKETVPEYIKRLSEKDEWIYLSFLLRPEADFPFELEFLSISLGIPPKLSTRPEIAVLNDDIPRGYSLNIESGFKAVATKAVSSKSRGSNSKGKGKSNGDVPPSGSEDDLELVGKDLLGMVLTLRKYLEKFLSQKKKETIKIVKSTSIKGDSSGQNSEKSLPKPRKEKQQKESNIPKHIQNLREHELARLEARLKPFNIRKFKENNYSTVYIMTLQFNSIVINIEDMEKSINSFPIRVSIPKDYLSNAKKPVKLDVIMTDPIITNLTSSSDKGYMLVLSKLLSNIMNNFTTMATEDLKRNVDFLEHTDSTVQPEQLDPTSLPHTITSQMNYFIVHIEKFLLERRDFSRWYELMRSLT</sequence>